<proteinExistence type="predicted"/>
<gene>
    <name evidence="2" type="ORF">JFN93_16975</name>
</gene>
<name>A0A8J7LZH1_9BACT</name>
<dbReference type="AlphaFoldDB" id="A0A8J7LZH1"/>
<accession>A0A8J7LZH1</accession>
<evidence type="ECO:0000259" key="1">
    <source>
        <dbReference type="Pfam" id="PF01966"/>
    </source>
</evidence>
<evidence type="ECO:0000313" key="2">
    <source>
        <dbReference type="EMBL" id="MBJ6726406.1"/>
    </source>
</evidence>
<comment type="caution">
    <text evidence="2">The sequence shown here is derived from an EMBL/GenBank/DDBJ whole genome shotgun (WGS) entry which is preliminary data.</text>
</comment>
<evidence type="ECO:0000313" key="3">
    <source>
        <dbReference type="Proteomes" id="UP000636888"/>
    </source>
</evidence>
<reference evidence="2" key="1">
    <citation type="submission" date="2020-12" db="EMBL/GenBank/DDBJ databases">
        <title>Geomonas sp. Red875, isolated from river sediment.</title>
        <authorList>
            <person name="Xu Z."/>
            <person name="Zhang Z."/>
            <person name="Masuda Y."/>
            <person name="Itoh H."/>
            <person name="Senoo K."/>
        </authorList>
    </citation>
    <scope>NUCLEOTIDE SEQUENCE</scope>
    <source>
        <strain evidence="2">Red875</strain>
    </source>
</reference>
<dbReference type="SUPFAM" id="SSF109604">
    <property type="entry name" value="HD-domain/PDEase-like"/>
    <property type="match status" value="1"/>
</dbReference>
<sequence length="483" mass="52621">MKTLALIAGLIGVGLVLFSIRLFIALRPERAAEEKERREEGDGEMETLTLKEISHIWTEEDDTPSDENNALAGNVIEFTEVAKLWRKPASATDEVATPPPAFAIEEIAGFYRTMVENQRLVKGARRTVIVEILKMLDAEGTCPSVVGKGHAGGGGKVTETDAQYGAEAYSLLATIPLYRHSLAVARKFAATAGKGAMLADCLIIALGHDIGKIPSFHKKYYSTADHPVISKIVLGGIPEYASLPNRQELDAAIGNHHAITPPDELTVQLKRCDHDARAEELASFGNVGVPLLPAEQVTADADRPKTDHPLGSPVEGKFTPTTLELPPWFDADTVMSLLGEMVNRLEETPTGSRWHIVSMPNGLVFANQDALWRVIHRIGGHDPLVKLADANEEMKRNLLHTVVWELSRVRNAIATDLMGRGHYMTQTTVVTKGGKGYSVLLIPFRAEAFGALPSTLESEKPQALRQMVADIKLKIREGATCVT</sequence>
<dbReference type="RefSeq" id="WP_199385322.1">
    <property type="nucleotide sequence ID" value="NZ_JAEMHM010000014.1"/>
</dbReference>
<feature type="domain" description="HD" evidence="1">
    <location>
        <begin position="178"/>
        <end position="274"/>
    </location>
</feature>
<organism evidence="2 3">
    <name type="scientific">Geomesophilobacter sediminis</name>
    <dbReference type="NCBI Taxonomy" id="2798584"/>
    <lineage>
        <taxon>Bacteria</taxon>
        <taxon>Pseudomonadati</taxon>
        <taxon>Thermodesulfobacteriota</taxon>
        <taxon>Desulfuromonadia</taxon>
        <taxon>Geobacterales</taxon>
        <taxon>Geobacteraceae</taxon>
        <taxon>Geomesophilobacter</taxon>
    </lineage>
</organism>
<dbReference type="InterPro" id="IPR003607">
    <property type="entry name" value="HD/PDEase_dom"/>
</dbReference>
<dbReference type="Pfam" id="PF01966">
    <property type="entry name" value="HD"/>
    <property type="match status" value="1"/>
</dbReference>
<dbReference type="InterPro" id="IPR006674">
    <property type="entry name" value="HD_domain"/>
</dbReference>
<dbReference type="CDD" id="cd00077">
    <property type="entry name" value="HDc"/>
    <property type="match status" value="1"/>
</dbReference>
<keyword evidence="3" id="KW-1185">Reference proteome</keyword>
<protein>
    <submittedName>
        <fullName evidence="2">HD domain-containing protein</fullName>
    </submittedName>
</protein>
<dbReference type="Proteomes" id="UP000636888">
    <property type="component" value="Unassembled WGS sequence"/>
</dbReference>
<dbReference type="EMBL" id="JAEMHM010000014">
    <property type="protein sequence ID" value="MBJ6726406.1"/>
    <property type="molecule type" value="Genomic_DNA"/>
</dbReference>